<sequence>MFNPSFLYIIIPDKFCNFANGYRLFLYFFCDSSNLNTETELLSVIFYLRFPVMEKVIVDNIAATQGLWKDKTILIVEDVESNYQFLAATLRKSGAEILWAKSGEEALKLVSGDAIIDIVLMDVQLDGMDGYMVTVELKKIRPELPVIAQTAYAMKGEKEKSKAAGCDDYLSKPIRPSELLRTISRYL</sequence>
<dbReference type="Gene3D" id="3.40.50.2300">
    <property type="match status" value="1"/>
</dbReference>
<name>A0A0S7C5D7_9BACT</name>
<dbReference type="STRING" id="1678841.TBC1_12146"/>
<dbReference type="PANTHER" id="PTHR45339">
    <property type="entry name" value="HYBRID SIGNAL TRANSDUCTION HISTIDINE KINASE J"/>
    <property type="match status" value="1"/>
</dbReference>
<dbReference type="SUPFAM" id="SSF52172">
    <property type="entry name" value="CheY-like"/>
    <property type="match status" value="1"/>
</dbReference>
<evidence type="ECO:0000313" key="6">
    <source>
        <dbReference type="Proteomes" id="UP000053091"/>
    </source>
</evidence>
<dbReference type="AlphaFoldDB" id="A0A0S7C5D7"/>
<evidence type="ECO:0000313" key="5">
    <source>
        <dbReference type="EMBL" id="GAP44344.1"/>
    </source>
</evidence>
<proteinExistence type="predicted"/>
<feature type="modified residue" description="4-aspartylphosphate" evidence="3">
    <location>
        <position position="122"/>
    </location>
</feature>
<feature type="domain" description="Response regulatory" evidence="4">
    <location>
        <begin position="72"/>
        <end position="187"/>
    </location>
</feature>
<dbReference type="EMBL" id="DF968183">
    <property type="protein sequence ID" value="GAP44344.1"/>
    <property type="molecule type" value="Genomic_DNA"/>
</dbReference>
<dbReference type="PROSITE" id="PS50110">
    <property type="entry name" value="RESPONSE_REGULATORY"/>
    <property type="match status" value="1"/>
</dbReference>
<dbReference type="PANTHER" id="PTHR45339:SF1">
    <property type="entry name" value="HYBRID SIGNAL TRANSDUCTION HISTIDINE KINASE J"/>
    <property type="match status" value="1"/>
</dbReference>
<evidence type="ECO:0000259" key="4">
    <source>
        <dbReference type="PROSITE" id="PS50110"/>
    </source>
</evidence>
<evidence type="ECO:0000256" key="3">
    <source>
        <dbReference type="PROSITE-ProRule" id="PRU00169"/>
    </source>
</evidence>
<dbReference type="InterPro" id="IPR001789">
    <property type="entry name" value="Sig_transdc_resp-reg_receiver"/>
</dbReference>
<evidence type="ECO:0000256" key="1">
    <source>
        <dbReference type="ARBA" id="ARBA00022553"/>
    </source>
</evidence>
<dbReference type="InterPro" id="IPR011006">
    <property type="entry name" value="CheY-like_superfamily"/>
</dbReference>
<gene>
    <name evidence="5" type="ORF">TBC1_12146</name>
</gene>
<evidence type="ECO:0000256" key="2">
    <source>
        <dbReference type="ARBA" id="ARBA00023012"/>
    </source>
</evidence>
<protein>
    <submittedName>
        <fullName evidence="5">CheY chemotaxis protein</fullName>
    </submittedName>
</protein>
<dbReference type="SMART" id="SM00448">
    <property type="entry name" value="REC"/>
    <property type="match status" value="1"/>
</dbReference>
<dbReference type="Proteomes" id="UP000053091">
    <property type="component" value="Unassembled WGS sequence"/>
</dbReference>
<reference evidence="5" key="1">
    <citation type="journal article" date="2015" name="Genome Announc.">
        <title>Draft Genome Sequence of Bacteroidales Strain TBC1, a Novel Isolate from a Methanogenic Wastewater Treatment System.</title>
        <authorList>
            <person name="Tourlousse D.M."/>
            <person name="Matsuura N."/>
            <person name="Sun L."/>
            <person name="Toyonaga M."/>
            <person name="Kuroda K."/>
            <person name="Ohashi A."/>
            <person name="Cruz R."/>
            <person name="Yamaguchi T."/>
            <person name="Sekiguchi Y."/>
        </authorList>
    </citation>
    <scope>NUCLEOTIDE SEQUENCE [LARGE SCALE GENOMIC DNA]</scope>
    <source>
        <strain evidence="5">TBC1</strain>
    </source>
</reference>
<accession>A0A0S7C5D7</accession>
<keyword evidence="1 3" id="KW-0597">Phosphoprotein</keyword>
<organism evidence="5">
    <name type="scientific">Lentimicrobium saccharophilum</name>
    <dbReference type="NCBI Taxonomy" id="1678841"/>
    <lineage>
        <taxon>Bacteria</taxon>
        <taxon>Pseudomonadati</taxon>
        <taxon>Bacteroidota</taxon>
        <taxon>Bacteroidia</taxon>
        <taxon>Bacteroidales</taxon>
        <taxon>Lentimicrobiaceae</taxon>
        <taxon>Lentimicrobium</taxon>
    </lineage>
</organism>
<keyword evidence="6" id="KW-1185">Reference proteome</keyword>
<dbReference type="GO" id="GO:0000160">
    <property type="term" value="P:phosphorelay signal transduction system"/>
    <property type="evidence" value="ECO:0007669"/>
    <property type="project" value="UniProtKB-KW"/>
</dbReference>
<dbReference type="Pfam" id="PF00072">
    <property type="entry name" value="Response_reg"/>
    <property type="match status" value="1"/>
</dbReference>
<keyword evidence="2" id="KW-0902">Two-component regulatory system</keyword>